<keyword evidence="4" id="KW-1185">Reference proteome</keyword>
<dbReference type="Proteomes" id="UP000602381">
    <property type="component" value="Unassembled WGS sequence"/>
</dbReference>
<evidence type="ECO:0000259" key="2">
    <source>
        <dbReference type="Pfam" id="PF00266"/>
    </source>
</evidence>
<dbReference type="GO" id="GO:0008483">
    <property type="term" value="F:transaminase activity"/>
    <property type="evidence" value="ECO:0007669"/>
    <property type="project" value="UniProtKB-KW"/>
</dbReference>
<gene>
    <name evidence="3" type="ORF">GCM10007972_21860</name>
</gene>
<evidence type="ECO:0000313" key="3">
    <source>
        <dbReference type="EMBL" id="GGO14548.1"/>
    </source>
</evidence>
<dbReference type="PANTHER" id="PTHR43586">
    <property type="entry name" value="CYSTEINE DESULFURASE"/>
    <property type="match status" value="1"/>
</dbReference>
<dbReference type="RefSeq" id="WP_229773688.1">
    <property type="nucleotide sequence ID" value="NZ_BMOV01000008.1"/>
</dbReference>
<proteinExistence type="predicted"/>
<dbReference type="Pfam" id="PF00266">
    <property type="entry name" value="Aminotran_5"/>
    <property type="match status" value="1"/>
</dbReference>
<name>A0ABQ2LFU8_9PROT</name>
<dbReference type="Gene3D" id="3.40.640.10">
    <property type="entry name" value="Type I PLP-dependent aspartate aminotransferase-like (Major domain)"/>
    <property type="match status" value="1"/>
</dbReference>
<comment type="caution">
    <text evidence="3">The sequence shown here is derived from an EMBL/GenBank/DDBJ whole genome shotgun (WGS) entry which is preliminary data.</text>
</comment>
<dbReference type="InterPro" id="IPR015422">
    <property type="entry name" value="PyrdxlP-dep_Trfase_small"/>
</dbReference>
<protein>
    <submittedName>
        <fullName evidence="3">Aminotransferase</fullName>
    </submittedName>
</protein>
<dbReference type="EMBL" id="BMOV01000008">
    <property type="protein sequence ID" value="GGO14548.1"/>
    <property type="molecule type" value="Genomic_DNA"/>
</dbReference>
<dbReference type="InterPro" id="IPR000192">
    <property type="entry name" value="Aminotrans_V_dom"/>
</dbReference>
<feature type="domain" description="Aminotransferase class V" evidence="2">
    <location>
        <begin position="50"/>
        <end position="350"/>
    </location>
</feature>
<reference evidence="4" key="1">
    <citation type="journal article" date="2019" name="Int. J. Syst. Evol. Microbiol.">
        <title>The Global Catalogue of Microorganisms (GCM) 10K type strain sequencing project: providing services to taxonomists for standard genome sequencing and annotation.</title>
        <authorList>
            <consortium name="The Broad Institute Genomics Platform"/>
            <consortium name="The Broad Institute Genome Sequencing Center for Infectious Disease"/>
            <person name="Wu L."/>
            <person name="Ma J."/>
        </authorList>
    </citation>
    <scope>NUCLEOTIDE SEQUENCE [LARGE SCALE GENOMIC DNA]</scope>
    <source>
        <strain evidence="4">JCM 17843</strain>
    </source>
</reference>
<dbReference type="Gene3D" id="3.90.1150.10">
    <property type="entry name" value="Aspartate Aminotransferase, domain 1"/>
    <property type="match status" value="1"/>
</dbReference>
<evidence type="ECO:0000256" key="1">
    <source>
        <dbReference type="ARBA" id="ARBA00022898"/>
    </source>
</evidence>
<accession>A0ABQ2LFU8</accession>
<keyword evidence="3" id="KW-0808">Transferase</keyword>
<dbReference type="SUPFAM" id="SSF53383">
    <property type="entry name" value="PLP-dependent transferases"/>
    <property type="match status" value="1"/>
</dbReference>
<sequence length="379" mass="42208">MIAPQRDRFDLPRELCYLNAAYMTPAPKAFAATNDRTVALRQRPWQVTPQDFFTQSEEVRALAARIMACDSDAVALVPSASYAVATAARNLTPEKGSVILTLAEEFPSNYYGWTRLAAEHGATVLAVPGPAEQDWTAALLDQIDQLGSQISLVAIPHVHWSTGAMLDLVAIRKATRAVGAALFLDLTQSLGALPVSLAEIDPDFAVAAGYKWLFGPYALGYMYVSPRWRDGRPLEENWILRAGSEDFSRLVDYQDAYQPGSRRFDMGERSNFQLMPLARDALQMILDWKIAAIAESLSALNHRLVDHLLDAGYAVTPESWRSPHMIAARHPHKAAADVAADWKSRNVYVSVRGDWLRIAPHLWIDEQDEQCFSETIKQK</sequence>
<evidence type="ECO:0000313" key="4">
    <source>
        <dbReference type="Proteomes" id="UP000602381"/>
    </source>
</evidence>
<dbReference type="PANTHER" id="PTHR43586:SF15">
    <property type="entry name" value="BLR3095 PROTEIN"/>
    <property type="match status" value="1"/>
</dbReference>
<dbReference type="InterPro" id="IPR015421">
    <property type="entry name" value="PyrdxlP-dep_Trfase_major"/>
</dbReference>
<organism evidence="3 4">
    <name type="scientific">Iodidimonas muriae</name>
    <dbReference type="NCBI Taxonomy" id="261467"/>
    <lineage>
        <taxon>Bacteria</taxon>
        <taxon>Pseudomonadati</taxon>
        <taxon>Pseudomonadota</taxon>
        <taxon>Alphaproteobacteria</taxon>
        <taxon>Iodidimonadales</taxon>
        <taxon>Iodidimonadaceae</taxon>
        <taxon>Iodidimonas</taxon>
    </lineage>
</organism>
<dbReference type="InterPro" id="IPR015424">
    <property type="entry name" value="PyrdxlP-dep_Trfase"/>
</dbReference>
<keyword evidence="1" id="KW-0663">Pyridoxal phosphate</keyword>
<keyword evidence="3" id="KW-0032">Aminotransferase</keyword>